<organism evidence="2 3">
    <name type="scientific">Polyrhizophydium stewartii</name>
    <dbReference type="NCBI Taxonomy" id="2732419"/>
    <lineage>
        <taxon>Eukaryota</taxon>
        <taxon>Fungi</taxon>
        <taxon>Fungi incertae sedis</taxon>
        <taxon>Chytridiomycota</taxon>
        <taxon>Chytridiomycota incertae sedis</taxon>
        <taxon>Chytridiomycetes</taxon>
        <taxon>Rhizophydiales</taxon>
        <taxon>Rhizophydiales incertae sedis</taxon>
        <taxon>Polyrhizophydium</taxon>
    </lineage>
</organism>
<name>A0ABR4NB95_9FUNG</name>
<gene>
    <name evidence="2" type="ORF">HK105_203573</name>
</gene>
<feature type="compositionally biased region" description="Polar residues" evidence="1">
    <location>
        <begin position="287"/>
        <end position="317"/>
    </location>
</feature>
<feature type="compositionally biased region" description="Low complexity" evidence="1">
    <location>
        <begin position="41"/>
        <end position="54"/>
    </location>
</feature>
<accession>A0ABR4NB95</accession>
<feature type="region of interest" description="Disordered" evidence="1">
    <location>
        <begin position="1"/>
        <end position="60"/>
    </location>
</feature>
<evidence type="ECO:0000313" key="3">
    <source>
        <dbReference type="Proteomes" id="UP001527925"/>
    </source>
</evidence>
<comment type="caution">
    <text evidence="2">The sequence shown here is derived from an EMBL/GenBank/DDBJ whole genome shotgun (WGS) entry which is preliminary data.</text>
</comment>
<feature type="region of interest" description="Disordered" evidence="1">
    <location>
        <begin position="229"/>
        <end position="317"/>
    </location>
</feature>
<evidence type="ECO:0000313" key="2">
    <source>
        <dbReference type="EMBL" id="KAL2916794.1"/>
    </source>
</evidence>
<reference evidence="2 3" key="1">
    <citation type="submission" date="2023-09" db="EMBL/GenBank/DDBJ databases">
        <title>Pangenome analysis of Batrachochytrium dendrobatidis and related Chytrids.</title>
        <authorList>
            <person name="Yacoub M.N."/>
            <person name="Stajich J.E."/>
            <person name="James T.Y."/>
        </authorList>
    </citation>
    <scope>NUCLEOTIDE SEQUENCE [LARGE SCALE GENOMIC DNA]</scope>
    <source>
        <strain evidence="2 3">JEL0888</strain>
    </source>
</reference>
<evidence type="ECO:0000256" key="1">
    <source>
        <dbReference type="SAM" id="MobiDB-lite"/>
    </source>
</evidence>
<proteinExistence type="predicted"/>
<feature type="compositionally biased region" description="Polar residues" evidence="1">
    <location>
        <begin position="255"/>
        <end position="279"/>
    </location>
</feature>
<protein>
    <submittedName>
        <fullName evidence="2">Uncharacterized protein</fullName>
    </submittedName>
</protein>
<dbReference type="EMBL" id="JADGIZ020000014">
    <property type="protein sequence ID" value="KAL2916794.1"/>
    <property type="molecule type" value="Genomic_DNA"/>
</dbReference>
<dbReference type="Proteomes" id="UP001527925">
    <property type="component" value="Unassembled WGS sequence"/>
</dbReference>
<keyword evidence="3" id="KW-1185">Reference proteome</keyword>
<sequence>MLDPLKIPVRQPVSPGGDHAGRRASRKPSTAQAGVPVGLTSGPSAVGAAPAAAPQREMSETERMRHSILALRQSIENTEKIYKEASIMSRTVAHTPLGNFEIPRNGAEEALRAELIMGANNELALTAKLVAQNLEKQIADTKKRFREQERLIKSGPEFHRHFYCIFGEIVNVTGLMDNAYAVFSSENSLEIWMLQDSDREPNKLCKLLQIDMDRIVHVQHLYTESISAVDDGPEQQETVPSFSFAPTGGDAASGMRSNDNTTNTSDAKINGATDAQIQNPAGGKQTPPKQESTPPRESNSPQSPQVETSEGGNFIPFSNSIAPEKILKYKQTSPRKLLRSENLRPKEIADLAEMEKLLAAEDFALLKEHIGLMRFHSMFFIGTITGEAAIAEILWTIDDVTKKTEFSFSVIKQKRLSYIPLALSNFHKLEDGTPQIVAEIATVTGEHLLQGFNMALDMEWTCKCDLLHLTSIDRLNRVVPQDVFETTGRRLDDFRNVEQLAVTAMCFDEHHKCLVVALRDGCCIRVIYKREANGEPNLSESLSYTVVPSRRISAVVPESARGSISGPSGLQGPGFKLSSIAESDFSTSNFGPSLKLTWCLDVTGIKYVVSHRNNKPQLIVAGNDGIVRVFPDDIAKVLSRPLYEVNFNKSVRTPVGFDTQEMLQNGVPTVPFLDIITNQSAQFLVVYTSKSKLAAVDPAFVQTSMVEMNVVSNRQGVLRQCDAPRKPSANAVRQIKIVDDDAGTAVIFHGREWSIVSFERLIKWTEASRAH</sequence>